<gene>
    <name evidence="2" type="ORF">OJF2_53660</name>
</gene>
<reference evidence="2 3" key="1">
    <citation type="submission" date="2019-08" db="EMBL/GenBank/DDBJ databases">
        <title>Deep-cultivation of Planctomycetes and their phenomic and genomic characterization uncovers novel biology.</title>
        <authorList>
            <person name="Wiegand S."/>
            <person name="Jogler M."/>
            <person name="Boedeker C."/>
            <person name="Pinto D."/>
            <person name="Vollmers J."/>
            <person name="Rivas-Marin E."/>
            <person name="Kohn T."/>
            <person name="Peeters S.H."/>
            <person name="Heuer A."/>
            <person name="Rast P."/>
            <person name="Oberbeckmann S."/>
            <person name="Bunk B."/>
            <person name="Jeske O."/>
            <person name="Meyerdierks A."/>
            <person name="Storesund J.E."/>
            <person name="Kallscheuer N."/>
            <person name="Luecker S."/>
            <person name="Lage O.M."/>
            <person name="Pohl T."/>
            <person name="Merkel B.J."/>
            <person name="Hornburger P."/>
            <person name="Mueller R.-W."/>
            <person name="Bruemmer F."/>
            <person name="Labrenz M."/>
            <person name="Spormann A.M."/>
            <person name="Op den Camp H."/>
            <person name="Overmann J."/>
            <person name="Amann R."/>
            <person name="Jetten M.S.M."/>
            <person name="Mascher T."/>
            <person name="Medema M.H."/>
            <person name="Devos D.P."/>
            <person name="Kaster A.-K."/>
            <person name="Ovreas L."/>
            <person name="Rohde M."/>
            <person name="Galperin M.Y."/>
            <person name="Jogler C."/>
        </authorList>
    </citation>
    <scope>NUCLEOTIDE SEQUENCE [LARGE SCALE GENOMIC DNA]</scope>
    <source>
        <strain evidence="2 3">OJF2</strain>
    </source>
</reference>
<organism evidence="2 3">
    <name type="scientific">Aquisphaera giovannonii</name>
    <dbReference type="NCBI Taxonomy" id="406548"/>
    <lineage>
        <taxon>Bacteria</taxon>
        <taxon>Pseudomonadati</taxon>
        <taxon>Planctomycetota</taxon>
        <taxon>Planctomycetia</taxon>
        <taxon>Isosphaerales</taxon>
        <taxon>Isosphaeraceae</taxon>
        <taxon>Aquisphaera</taxon>
    </lineage>
</organism>
<evidence type="ECO:0000256" key="1">
    <source>
        <dbReference type="SAM" id="MobiDB-lite"/>
    </source>
</evidence>
<feature type="region of interest" description="Disordered" evidence="1">
    <location>
        <begin position="25"/>
        <end position="48"/>
    </location>
</feature>
<dbReference type="AlphaFoldDB" id="A0A5B9W9M6"/>
<sequence>MATEEEKKHAYKAFKKRLKLMRLDDESGLSPGSKTSKIGGITPPPGHPAGIWEELAKDGKLKKEGHGVYSLANEIQPRS</sequence>
<accession>A0A5B9W9M6</accession>
<proteinExistence type="predicted"/>
<evidence type="ECO:0000313" key="3">
    <source>
        <dbReference type="Proteomes" id="UP000324233"/>
    </source>
</evidence>
<dbReference type="Proteomes" id="UP000324233">
    <property type="component" value="Chromosome"/>
</dbReference>
<dbReference type="EMBL" id="CP042997">
    <property type="protein sequence ID" value="QEH36781.1"/>
    <property type="molecule type" value="Genomic_DNA"/>
</dbReference>
<dbReference type="RefSeq" id="WP_148596425.1">
    <property type="nucleotide sequence ID" value="NZ_CP042997.1"/>
</dbReference>
<name>A0A5B9W9M6_9BACT</name>
<dbReference type="OrthoDB" id="288725at2"/>
<keyword evidence="3" id="KW-1185">Reference proteome</keyword>
<evidence type="ECO:0000313" key="2">
    <source>
        <dbReference type="EMBL" id="QEH36781.1"/>
    </source>
</evidence>
<protein>
    <submittedName>
        <fullName evidence="2">Uncharacterized protein</fullName>
    </submittedName>
</protein>
<dbReference type="KEGG" id="agv:OJF2_53660"/>